<gene>
    <name evidence="5" type="ORF">ENSA5_34570</name>
</gene>
<keyword evidence="3" id="KW-0408">Iron</keyword>
<keyword evidence="2" id="KW-0479">Metal-binding</keyword>
<protein>
    <submittedName>
        <fullName evidence="5">Cupin superfamily protein</fullName>
    </submittedName>
</protein>
<evidence type="ECO:0000256" key="3">
    <source>
        <dbReference type="ARBA" id="ARBA00023004"/>
    </source>
</evidence>
<dbReference type="SUPFAM" id="SSF51197">
    <property type="entry name" value="Clavaminate synthase-like"/>
    <property type="match status" value="1"/>
</dbReference>
<dbReference type="GO" id="GO:0046872">
    <property type="term" value="F:metal ion binding"/>
    <property type="evidence" value="ECO:0007669"/>
    <property type="project" value="UniProtKB-KW"/>
</dbReference>
<keyword evidence="6" id="KW-1185">Reference proteome</keyword>
<dbReference type="InterPro" id="IPR036527">
    <property type="entry name" value="SCP2_sterol-bd_dom_sf"/>
</dbReference>
<accession>A0A2S9XX19</accession>
<dbReference type="InterPro" id="IPR003033">
    <property type="entry name" value="SCP2_sterol-bd_dom"/>
</dbReference>
<dbReference type="SUPFAM" id="SSF55718">
    <property type="entry name" value="SCP-like"/>
    <property type="match status" value="1"/>
</dbReference>
<comment type="caution">
    <text evidence="5">The sequence shown here is derived from an EMBL/GenBank/DDBJ whole genome shotgun (WGS) entry which is preliminary data.</text>
</comment>
<dbReference type="InterPro" id="IPR003347">
    <property type="entry name" value="JmjC_dom"/>
</dbReference>
<dbReference type="PROSITE" id="PS51184">
    <property type="entry name" value="JMJC"/>
    <property type="match status" value="1"/>
</dbReference>
<evidence type="ECO:0000256" key="2">
    <source>
        <dbReference type="ARBA" id="ARBA00022723"/>
    </source>
</evidence>
<name>A0A2S9XX19_9BACT</name>
<evidence type="ECO:0000256" key="1">
    <source>
        <dbReference type="ARBA" id="ARBA00001954"/>
    </source>
</evidence>
<dbReference type="PANTHER" id="PTHR13096:SF8">
    <property type="entry name" value="RIBOSOMAL OXYGENASE 1"/>
    <property type="match status" value="1"/>
</dbReference>
<dbReference type="SMART" id="SM00558">
    <property type="entry name" value="JmjC"/>
    <property type="match status" value="1"/>
</dbReference>
<evidence type="ECO:0000313" key="6">
    <source>
        <dbReference type="Proteomes" id="UP000237968"/>
    </source>
</evidence>
<dbReference type="InterPro" id="IPR039994">
    <property type="entry name" value="NO66-like"/>
</dbReference>
<dbReference type="AlphaFoldDB" id="A0A2S9XX19"/>
<sequence length="445" mass="48249">MPDHAPDQPAPVTAVFDAALPAALDAGRRSRARWVYAFELLGGEGSWTLDLAAATPSCRPGARAGHDCHLAIAAAELAAVLEGRADLEQLFFEQRLVVKGNMEAAAALPGVLDELLGPERAFGLAPLVAPLPVDEFLRDRWPDRLWIGGAPDASPEFAAIPQLRDVHALLEVWPGVVRVFGPHDDHALSPQVDVETGAKLYERGFTLVFSCVDLLIPALKTQLEALRSELGLAPNTWARCMVYANPTGGALNPHFDENANFVVQLHGRKIWRLAPNTHVRHPTTSHLIGGPVDPELEPELDAPLPDRLPDTAETVTLTAGSRMFLPRGYWHETRASEPSMSLNFTFSQPCWADVLAEGLRRRLLEEPAWRELAEVGEPARLAELTRAEVERLAAVEPAELAGSLVASLVPRIPDEVDVLDLRRDWVAALARLGARASSSGDSGAD</sequence>
<dbReference type="EMBL" id="PVNK01000160">
    <property type="protein sequence ID" value="PRP97393.1"/>
    <property type="molecule type" value="Genomic_DNA"/>
</dbReference>
<comment type="cofactor">
    <cofactor evidence="1">
        <name>Fe(2+)</name>
        <dbReference type="ChEBI" id="CHEBI:29033"/>
    </cofactor>
</comment>
<feature type="domain" description="JmjC" evidence="4">
    <location>
        <begin position="217"/>
        <end position="363"/>
    </location>
</feature>
<evidence type="ECO:0000259" key="4">
    <source>
        <dbReference type="PROSITE" id="PS51184"/>
    </source>
</evidence>
<dbReference type="OrthoDB" id="9764016at2"/>
<dbReference type="Gene3D" id="2.60.120.650">
    <property type="entry name" value="Cupin"/>
    <property type="match status" value="1"/>
</dbReference>
<dbReference type="PANTHER" id="PTHR13096">
    <property type="entry name" value="MINA53 MYC INDUCED NUCLEAR ANTIGEN"/>
    <property type="match status" value="1"/>
</dbReference>
<dbReference type="Proteomes" id="UP000237968">
    <property type="component" value="Unassembled WGS sequence"/>
</dbReference>
<dbReference type="RefSeq" id="WP_106392807.1">
    <property type="nucleotide sequence ID" value="NZ_PVNK01000160.1"/>
</dbReference>
<dbReference type="Pfam" id="PF02036">
    <property type="entry name" value="SCP2"/>
    <property type="match status" value="1"/>
</dbReference>
<dbReference type="Pfam" id="PF08007">
    <property type="entry name" value="JmjC_2"/>
    <property type="match status" value="1"/>
</dbReference>
<dbReference type="Gene3D" id="3.30.1050.10">
    <property type="entry name" value="SCP2 sterol-binding domain"/>
    <property type="match status" value="1"/>
</dbReference>
<reference evidence="5 6" key="1">
    <citation type="submission" date="2018-03" db="EMBL/GenBank/DDBJ databases">
        <title>Draft Genome Sequences of the Obligatory Marine Myxobacteria Enhygromyxa salina SWB005.</title>
        <authorList>
            <person name="Poehlein A."/>
            <person name="Moghaddam J.A."/>
            <person name="Harms H."/>
            <person name="Alanjari M."/>
            <person name="Koenig G.M."/>
            <person name="Daniel R."/>
            <person name="Schaeberle T.F."/>
        </authorList>
    </citation>
    <scope>NUCLEOTIDE SEQUENCE [LARGE SCALE GENOMIC DNA]</scope>
    <source>
        <strain evidence="5 6">SWB005</strain>
    </source>
</reference>
<organism evidence="5 6">
    <name type="scientific">Enhygromyxa salina</name>
    <dbReference type="NCBI Taxonomy" id="215803"/>
    <lineage>
        <taxon>Bacteria</taxon>
        <taxon>Pseudomonadati</taxon>
        <taxon>Myxococcota</taxon>
        <taxon>Polyangia</taxon>
        <taxon>Nannocystales</taxon>
        <taxon>Nannocystaceae</taxon>
        <taxon>Enhygromyxa</taxon>
    </lineage>
</organism>
<proteinExistence type="predicted"/>
<evidence type="ECO:0000313" key="5">
    <source>
        <dbReference type="EMBL" id="PRP97393.1"/>
    </source>
</evidence>